<dbReference type="InterPro" id="IPR002734">
    <property type="entry name" value="RibDG_C"/>
</dbReference>
<dbReference type="Pfam" id="PF01872">
    <property type="entry name" value="RibD_C"/>
    <property type="match status" value="1"/>
</dbReference>
<gene>
    <name evidence="2" type="ORF">E1757_28810</name>
</gene>
<evidence type="ECO:0000259" key="1">
    <source>
        <dbReference type="Pfam" id="PF01872"/>
    </source>
</evidence>
<evidence type="ECO:0000313" key="3">
    <source>
        <dbReference type="Proteomes" id="UP000295636"/>
    </source>
</evidence>
<dbReference type="OrthoDB" id="195113at2"/>
<dbReference type="EMBL" id="SMRT01000019">
    <property type="protein sequence ID" value="TDF92729.1"/>
    <property type="molecule type" value="Genomic_DNA"/>
</dbReference>
<dbReference type="GO" id="GO:0008703">
    <property type="term" value="F:5-amino-6-(5-phosphoribosylamino)uracil reductase activity"/>
    <property type="evidence" value="ECO:0007669"/>
    <property type="project" value="InterPro"/>
</dbReference>
<proteinExistence type="predicted"/>
<sequence>MRKIKMLNRVSIDGYFSSNNEATFGMDWFIHDPEVDKTAHVIGGKMDILLLGGTTYRGFERSWVPFLNDPNAPEQLKKVAEELTDMTKVVFSKTITQSNWSNTQIYDGDLIEVVMQLKHNSSSDILVLGSGSIVEQLANERLIDEFIFIVSPIVAGEGKSLFPHVKQLDLTLVEAKTFESGNVILHYVLKK</sequence>
<feature type="domain" description="Bacterial bifunctional deaminase-reductase C-terminal" evidence="1">
    <location>
        <begin position="4"/>
        <end position="183"/>
    </location>
</feature>
<keyword evidence="3" id="KW-1185">Reference proteome</keyword>
<dbReference type="AlphaFoldDB" id="A0A4R5KBX0"/>
<dbReference type="InterPro" id="IPR050765">
    <property type="entry name" value="Riboflavin_Biosynth_HTPR"/>
</dbReference>
<dbReference type="Proteomes" id="UP000295636">
    <property type="component" value="Unassembled WGS sequence"/>
</dbReference>
<comment type="caution">
    <text evidence="2">The sequence shown here is derived from an EMBL/GenBank/DDBJ whole genome shotgun (WGS) entry which is preliminary data.</text>
</comment>
<dbReference type="SUPFAM" id="SSF53597">
    <property type="entry name" value="Dihydrofolate reductase-like"/>
    <property type="match status" value="1"/>
</dbReference>
<dbReference type="Gene3D" id="3.40.430.10">
    <property type="entry name" value="Dihydrofolate Reductase, subunit A"/>
    <property type="match status" value="1"/>
</dbReference>
<dbReference type="GO" id="GO:0009231">
    <property type="term" value="P:riboflavin biosynthetic process"/>
    <property type="evidence" value="ECO:0007669"/>
    <property type="project" value="InterPro"/>
</dbReference>
<evidence type="ECO:0000313" key="2">
    <source>
        <dbReference type="EMBL" id="TDF92729.1"/>
    </source>
</evidence>
<dbReference type="PANTHER" id="PTHR38011">
    <property type="entry name" value="DIHYDROFOLATE REDUCTASE FAMILY PROTEIN (AFU_ORTHOLOGUE AFUA_8G06820)"/>
    <property type="match status" value="1"/>
</dbReference>
<name>A0A4R5KBX0_9BACL</name>
<dbReference type="PANTHER" id="PTHR38011:SF11">
    <property type="entry name" value="2,5-DIAMINO-6-RIBOSYLAMINO-4(3H)-PYRIMIDINONE 5'-PHOSPHATE REDUCTASE"/>
    <property type="match status" value="1"/>
</dbReference>
<organism evidence="2 3">
    <name type="scientific">Paenibacillus piri</name>
    <dbReference type="NCBI Taxonomy" id="2547395"/>
    <lineage>
        <taxon>Bacteria</taxon>
        <taxon>Bacillati</taxon>
        <taxon>Bacillota</taxon>
        <taxon>Bacilli</taxon>
        <taxon>Bacillales</taxon>
        <taxon>Paenibacillaceae</taxon>
        <taxon>Paenibacillus</taxon>
    </lineage>
</organism>
<protein>
    <submittedName>
        <fullName evidence="2">Dihydrofolate reductase</fullName>
    </submittedName>
</protein>
<dbReference type="RefSeq" id="WP_133234748.1">
    <property type="nucleotide sequence ID" value="NZ_SMRT01000019.1"/>
</dbReference>
<reference evidence="2 3" key="1">
    <citation type="submission" date="2019-03" db="EMBL/GenBank/DDBJ databases">
        <title>This is whole genome sequence of Paenibacillus sp MS74 strain.</title>
        <authorList>
            <person name="Trinh H.N."/>
        </authorList>
    </citation>
    <scope>NUCLEOTIDE SEQUENCE [LARGE SCALE GENOMIC DNA]</scope>
    <source>
        <strain evidence="2 3">MS74</strain>
    </source>
</reference>
<accession>A0A4R5KBX0</accession>
<dbReference type="InterPro" id="IPR024072">
    <property type="entry name" value="DHFR-like_dom_sf"/>
</dbReference>